<dbReference type="SUPFAM" id="SSF52972">
    <property type="entry name" value="ITPase-like"/>
    <property type="match status" value="1"/>
</dbReference>
<evidence type="ECO:0000256" key="7">
    <source>
        <dbReference type="ARBA" id="ARBA00060749"/>
    </source>
</evidence>
<comment type="cofactor">
    <cofactor evidence="9">
        <name>a divalent metal cation</name>
        <dbReference type="ChEBI" id="CHEBI:60240"/>
    </cofactor>
</comment>
<sequence>MTAIVLASSSKYRRQLLEKLGLDFLSCSSDIDESPQAGESPDALVHRLSLAKAGEVGKTYPNHLIIGSDQVAVLDQEILGKPGGRDVAIQQLAKQSGRTVQFYTGICVLNSATGRSVSDMDVCSVHFKTLESSQIQNYIDLDQPFDCAGSFKSEGLGIALFSKIVGEDPNALVGLPLIKLVALLEKFGVDIL</sequence>
<evidence type="ECO:0000256" key="3">
    <source>
        <dbReference type="ARBA" id="ARBA00022801"/>
    </source>
</evidence>
<dbReference type="PANTHER" id="PTHR43213:SF10">
    <property type="entry name" value="7-METHYL-GTP PYROPHOSPHATASE"/>
    <property type="match status" value="1"/>
</dbReference>
<dbReference type="Gene3D" id="3.90.950.10">
    <property type="match status" value="1"/>
</dbReference>
<keyword evidence="2 9" id="KW-0963">Cytoplasm</keyword>
<accession>A0A126T7S1</accession>
<dbReference type="GO" id="GO:0009117">
    <property type="term" value="P:nucleotide metabolic process"/>
    <property type="evidence" value="ECO:0007669"/>
    <property type="project" value="UniProtKB-KW"/>
</dbReference>
<evidence type="ECO:0000256" key="1">
    <source>
        <dbReference type="ARBA" id="ARBA00004496"/>
    </source>
</evidence>
<keyword evidence="4 9" id="KW-0546">Nucleotide metabolism</keyword>
<feature type="site" description="Important for substrate specificity" evidence="9">
    <location>
        <position position="70"/>
    </location>
</feature>
<evidence type="ECO:0000256" key="8">
    <source>
        <dbReference type="ARBA" id="ARBA00068163"/>
    </source>
</evidence>
<evidence type="ECO:0000313" key="11">
    <source>
        <dbReference type="Proteomes" id="UP000030512"/>
    </source>
</evidence>
<dbReference type="OrthoDB" id="9813694at2"/>
<dbReference type="NCBIfam" id="TIGR00172">
    <property type="entry name" value="maf"/>
    <property type="match status" value="1"/>
</dbReference>
<evidence type="ECO:0000256" key="6">
    <source>
        <dbReference type="ARBA" id="ARBA00053369"/>
    </source>
</evidence>
<dbReference type="InterPro" id="IPR029001">
    <property type="entry name" value="ITPase-like_fam"/>
</dbReference>
<gene>
    <name evidence="10" type="ORF">JT25_016895</name>
</gene>
<evidence type="ECO:0000256" key="4">
    <source>
        <dbReference type="ARBA" id="ARBA00023080"/>
    </source>
</evidence>
<reference evidence="10 11" key="1">
    <citation type="journal article" date="2015" name="Environ. Microbiol.">
        <title>Methane oxidation coupled to nitrate reduction under hypoxia by the Gammaproteobacterium Methylomonas denitrificans, sp. nov. type strain FJG1.</title>
        <authorList>
            <person name="Kits K.D."/>
            <person name="Klotz M.G."/>
            <person name="Stein L.Y."/>
        </authorList>
    </citation>
    <scope>NUCLEOTIDE SEQUENCE [LARGE SCALE GENOMIC DNA]</scope>
    <source>
        <strain evidence="10 11">FJG1</strain>
    </source>
</reference>
<dbReference type="KEGG" id="mdn:JT25_016895"/>
<dbReference type="GO" id="GO:0047429">
    <property type="term" value="F:nucleoside triphosphate diphosphatase activity"/>
    <property type="evidence" value="ECO:0007669"/>
    <property type="project" value="InterPro"/>
</dbReference>
<protein>
    <recommendedName>
        <fullName evidence="8 9">7-methyl-GTP pyrophosphatase</fullName>
        <shortName evidence="9">m(7)GTP pyrophosphatase</shortName>
        <ecNumber evidence="9">3.6.1.-</ecNumber>
    </recommendedName>
</protein>
<dbReference type="PIRSF" id="PIRSF006305">
    <property type="entry name" value="Maf"/>
    <property type="match status" value="1"/>
</dbReference>
<dbReference type="Proteomes" id="UP000030512">
    <property type="component" value="Chromosome"/>
</dbReference>
<comment type="caution">
    <text evidence="9">Lacks conserved residue(s) required for the propagation of feature annotation.</text>
</comment>
<dbReference type="PANTHER" id="PTHR43213">
    <property type="entry name" value="BIFUNCTIONAL DTTP/UTP PYROPHOSPHATASE/METHYLTRANSFERASE PROTEIN-RELATED"/>
    <property type="match status" value="1"/>
</dbReference>
<comment type="similarity">
    <text evidence="7 9">Belongs to the Maf family. YceF subfamily.</text>
</comment>
<dbReference type="HAMAP" id="MF_00528">
    <property type="entry name" value="Maf"/>
    <property type="match status" value="1"/>
</dbReference>
<comment type="function">
    <text evidence="6 9">Nucleoside triphosphate pyrophosphatase that hydrolyzes 7-methyl-GTP (m(7)GTP). May have a dual role in cell division arrest and in preventing the incorporation of modified nucleotides into cellular nucleic acids.</text>
</comment>
<name>A0A126T7S1_9GAMM</name>
<comment type="subcellular location">
    <subcellularLocation>
        <location evidence="1 9">Cytoplasm</location>
    </subcellularLocation>
</comment>
<proteinExistence type="inferred from homology"/>
<evidence type="ECO:0000256" key="5">
    <source>
        <dbReference type="ARBA" id="ARBA00050213"/>
    </source>
</evidence>
<organism evidence="10 11">
    <name type="scientific">Methylomonas denitrificans</name>
    <dbReference type="NCBI Taxonomy" id="1538553"/>
    <lineage>
        <taxon>Bacteria</taxon>
        <taxon>Pseudomonadati</taxon>
        <taxon>Pseudomonadota</taxon>
        <taxon>Gammaproteobacteria</taxon>
        <taxon>Methylococcales</taxon>
        <taxon>Methylococcaceae</taxon>
        <taxon>Methylomonas</taxon>
    </lineage>
</organism>
<feature type="active site" description="Proton acceptor" evidence="9">
    <location>
        <position position="69"/>
    </location>
</feature>
<dbReference type="EMBL" id="CP014476">
    <property type="protein sequence ID" value="AMK78139.1"/>
    <property type="molecule type" value="Genomic_DNA"/>
</dbReference>
<dbReference type="EC" id="3.6.1.-" evidence="9"/>
<keyword evidence="3 9" id="KW-0378">Hydrolase</keyword>
<dbReference type="Pfam" id="PF02545">
    <property type="entry name" value="Maf"/>
    <property type="match status" value="1"/>
</dbReference>
<dbReference type="InterPro" id="IPR003697">
    <property type="entry name" value="Maf-like"/>
</dbReference>
<feature type="site" description="Important for substrate specificity" evidence="9">
    <location>
        <position position="154"/>
    </location>
</feature>
<evidence type="ECO:0000313" key="10">
    <source>
        <dbReference type="EMBL" id="AMK78139.1"/>
    </source>
</evidence>
<dbReference type="CDD" id="cd00555">
    <property type="entry name" value="Maf"/>
    <property type="match status" value="1"/>
</dbReference>
<evidence type="ECO:0000256" key="2">
    <source>
        <dbReference type="ARBA" id="ARBA00022490"/>
    </source>
</evidence>
<dbReference type="STRING" id="1538553.JT25_016895"/>
<dbReference type="FunFam" id="3.90.950.10:FF:000005">
    <property type="entry name" value="7-methyl-GTP pyrophosphatase"/>
    <property type="match status" value="1"/>
</dbReference>
<dbReference type="RefSeq" id="WP_062329242.1">
    <property type="nucleotide sequence ID" value="NZ_CP014476.1"/>
</dbReference>
<dbReference type="AlphaFoldDB" id="A0A126T7S1"/>
<evidence type="ECO:0000256" key="9">
    <source>
        <dbReference type="HAMAP-Rule" id="MF_00528"/>
    </source>
</evidence>
<dbReference type="GO" id="GO:0005737">
    <property type="term" value="C:cytoplasm"/>
    <property type="evidence" value="ECO:0007669"/>
    <property type="project" value="UniProtKB-SubCell"/>
</dbReference>
<comment type="catalytic activity">
    <reaction evidence="5 9">
        <text>N(7)-methyl-GTP + H2O = N(7)-methyl-GMP + diphosphate + H(+)</text>
        <dbReference type="Rhea" id="RHEA:58744"/>
        <dbReference type="ChEBI" id="CHEBI:15377"/>
        <dbReference type="ChEBI" id="CHEBI:15378"/>
        <dbReference type="ChEBI" id="CHEBI:33019"/>
        <dbReference type="ChEBI" id="CHEBI:58285"/>
        <dbReference type="ChEBI" id="CHEBI:87133"/>
    </reaction>
</comment>
<keyword evidence="11" id="KW-1185">Reference proteome</keyword>
<feature type="site" description="Important for substrate specificity" evidence="9">
    <location>
        <position position="12"/>
    </location>
</feature>